<evidence type="ECO:0000313" key="1">
    <source>
        <dbReference type="EMBL" id="MYM58322.1"/>
    </source>
</evidence>
<protein>
    <recommendedName>
        <fullName evidence="3">Ubiquitin-like protease family profile domain-containing protein</fullName>
    </recommendedName>
</protein>
<dbReference type="RefSeq" id="WP_160927063.1">
    <property type="nucleotide sequence ID" value="NZ_WWEU01000001.1"/>
</dbReference>
<evidence type="ECO:0000313" key="2">
    <source>
        <dbReference type="Proteomes" id="UP000478571"/>
    </source>
</evidence>
<name>A0A6L8LYP3_9VIBR</name>
<accession>A0A6L8LYP3</accession>
<reference evidence="1 2" key="1">
    <citation type="submission" date="2020-01" db="EMBL/GenBank/DDBJ databases">
        <title>Draft Genome Sequence of Vibrio sp. strain OCN044, Isolated from a Healthy Coral at Palmyra Atoll.</title>
        <authorList>
            <person name="Videau P."/>
            <person name="Loughran R."/>
            <person name="Esquivel A."/>
            <person name="Deadmond M."/>
            <person name="Paddock B.E."/>
            <person name="Saw J.H."/>
            <person name="Ushijima B."/>
        </authorList>
    </citation>
    <scope>NUCLEOTIDE SEQUENCE [LARGE SCALE GENOMIC DNA]</scope>
    <source>
        <strain evidence="1 2">OCN044</strain>
    </source>
</reference>
<gene>
    <name evidence="1" type="ORF">GTG28_03730</name>
</gene>
<comment type="caution">
    <text evidence="1">The sequence shown here is derived from an EMBL/GenBank/DDBJ whole genome shotgun (WGS) entry which is preliminary data.</text>
</comment>
<sequence length="189" mass="21780">MESVIERSQTYFSDTLDNLETHQELKKTRMLTIGDVNNIMSQRLSSHKLTVINGFWIPLSILSHKLETIRDAQDPNIPVMVPMGLKERGHFRTCDHIVLGLIQNRRMYILDSKLNPLRNFDYSSNITALSTGFQDLSDRTNCGRYVVNAAIQLGQALHHNPNADLTQLVKTIDRPDLTKIQHEYAKYMW</sequence>
<dbReference type="EMBL" id="WWEU01000001">
    <property type="protein sequence ID" value="MYM58322.1"/>
    <property type="molecule type" value="Genomic_DNA"/>
</dbReference>
<evidence type="ECO:0008006" key="3">
    <source>
        <dbReference type="Google" id="ProtNLM"/>
    </source>
</evidence>
<keyword evidence="2" id="KW-1185">Reference proteome</keyword>
<dbReference type="Proteomes" id="UP000478571">
    <property type="component" value="Unassembled WGS sequence"/>
</dbReference>
<dbReference type="AlphaFoldDB" id="A0A6L8LYP3"/>
<organism evidence="1 2">
    <name type="scientific">Vibrio tetraodonis subsp. pristinus</name>
    <dbReference type="NCBI Taxonomy" id="2695891"/>
    <lineage>
        <taxon>Bacteria</taxon>
        <taxon>Pseudomonadati</taxon>
        <taxon>Pseudomonadota</taxon>
        <taxon>Gammaproteobacteria</taxon>
        <taxon>Vibrionales</taxon>
        <taxon>Vibrionaceae</taxon>
        <taxon>Vibrio</taxon>
    </lineage>
</organism>
<proteinExistence type="predicted"/>